<feature type="transmembrane region" description="Helical" evidence="1">
    <location>
        <begin position="139"/>
        <end position="158"/>
    </location>
</feature>
<dbReference type="Pfam" id="PF07786">
    <property type="entry name" value="HGSNAT_cat"/>
    <property type="match status" value="1"/>
</dbReference>
<evidence type="ECO:0000313" key="4">
    <source>
        <dbReference type="Proteomes" id="UP000598820"/>
    </source>
</evidence>
<keyword evidence="1" id="KW-0472">Membrane</keyword>
<feature type="domain" description="Heparan-alpha-glucosaminide N-acetyltransferase catalytic" evidence="2">
    <location>
        <begin position="3"/>
        <end position="212"/>
    </location>
</feature>
<feature type="transmembrane region" description="Helical" evidence="1">
    <location>
        <begin position="346"/>
        <end position="366"/>
    </location>
</feature>
<feature type="transmembrane region" description="Helical" evidence="1">
    <location>
        <begin position="263"/>
        <end position="282"/>
    </location>
</feature>
<proteinExistence type="predicted"/>
<feature type="transmembrane region" description="Helical" evidence="1">
    <location>
        <begin position="218"/>
        <end position="239"/>
    </location>
</feature>
<dbReference type="PANTHER" id="PTHR40407">
    <property type="entry name" value="MEMBRANE PROTEIN-LIKE PROTEIN"/>
    <property type="match status" value="1"/>
</dbReference>
<dbReference type="EMBL" id="JACWZY010000038">
    <property type="protein sequence ID" value="MBD2704853.1"/>
    <property type="molecule type" value="Genomic_DNA"/>
</dbReference>
<dbReference type="AlphaFoldDB" id="A0A927AUW2"/>
<feature type="transmembrane region" description="Helical" evidence="1">
    <location>
        <begin position="183"/>
        <end position="206"/>
    </location>
</feature>
<accession>A0A927AUW2</accession>
<sequence>MKRNNSIDVMRGLVMIIMPLDHVRDLLHITSLSQSPTDLTTTTPALFFTRWVTHLCAPTFVFLSGTSAFLSMNAKKDLAATRHFLLSRGIWLVLLEFTLVNFGIWFDPHFNVLIFEVIAAIGVGFLILSLLLKLPPRTVGLIGGLIVALHALVSLIPVPENVVLKVLLSLFSPMAFPYGSGKLFLMGYPLVPWLGIMLIGYGAGYFFESTENGQRRIFLKLGLLSLGLFLALRVVNIYGDSVNWATNKNLLYTLLSFVNVTKYPPSLQFCLLFLGIMFLILSRVQGLKNGYVDRISVYGKTPLFYFLVHWYLIHPLVFVMVFLQGFKSSDLVFGSNFGRPKTGSGVELWAIYLIWVFIVLVMYPLCQWYGNYKERHKEQTWLRYI</sequence>
<dbReference type="Proteomes" id="UP000598820">
    <property type="component" value="Unassembled WGS sequence"/>
</dbReference>
<keyword evidence="1" id="KW-1133">Transmembrane helix</keyword>
<comment type="caution">
    <text evidence="3">The sequence shown here is derived from an EMBL/GenBank/DDBJ whole genome shotgun (WGS) entry which is preliminary data.</text>
</comment>
<feature type="transmembrane region" description="Helical" evidence="1">
    <location>
        <begin position="303"/>
        <end position="326"/>
    </location>
</feature>
<dbReference type="PANTHER" id="PTHR40407:SF1">
    <property type="entry name" value="HEPARAN-ALPHA-GLUCOSAMINIDE N-ACETYLTRANSFERASE CATALYTIC DOMAIN-CONTAINING PROTEIN"/>
    <property type="match status" value="1"/>
</dbReference>
<keyword evidence="1" id="KW-0812">Transmembrane</keyword>
<reference evidence="3" key="1">
    <citation type="submission" date="2020-09" db="EMBL/GenBank/DDBJ databases">
        <authorList>
            <person name="Kim M.K."/>
        </authorList>
    </citation>
    <scope>NUCLEOTIDE SEQUENCE</scope>
    <source>
        <strain evidence="3">BT702</strain>
    </source>
</reference>
<dbReference type="InterPro" id="IPR012429">
    <property type="entry name" value="HGSNAT_cat"/>
</dbReference>
<evidence type="ECO:0000259" key="2">
    <source>
        <dbReference type="Pfam" id="PF07786"/>
    </source>
</evidence>
<feature type="transmembrane region" description="Helical" evidence="1">
    <location>
        <begin position="112"/>
        <end position="132"/>
    </location>
</feature>
<protein>
    <submittedName>
        <fullName evidence="3">DUF1624 domain-containing protein</fullName>
    </submittedName>
</protein>
<evidence type="ECO:0000256" key="1">
    <source>
        <dbReference type="SAM" id="Phobius"/>
    </source>
</evidence>
<keyword evidence="4" id="KW-1185">Reference proteome</keyword>
<evidence type="ECO:0000313" key="3">
    <source>
        <dbReference type="EMBL" id="MBD2704853.1"/>
    </source>
</evidence>
<gene>
    <name evidence="3" type="ORF">IC229_29750</name>
</gene>
<feature type="transmembrane region" description="Helical" evidence="1">
    <location>
        <begin position="84"/>
        <end position="106"/>
    </location>
</feature>
<organism evidence="3 4">
    <name type="scientific">Spirosoma profusum</name>
    <dbReference type="NCBI Taxonomy" id="2771354"/>
    <lineage>
        <taxon>Bacteria</taxon>
        <taxon>Pseudomonadati</taxon>
        <taxon>Bacteroidota</taxon>
        <taxon>Cytophagia</taxon>
        <taxon>Cytophagales</taxon>
        <taxon>Cytophagaceae</taxon>
        <taxon>Spirosoma</taxon>
    </lineage>
</organism>
<name>A0A927AUW2_9BACT</name>